<reference evidence="1 2" key="1">
    <citation type="journal article" date="2018" name="Front. Plant Sci.">
        <title>Red Clover (Trifolium pratense) and Zigzag Clover (T. medium) - A Picture of Genomic Similarities and Differences.</title>
        <authorList>
            <person name="Dluhosova J."/>
            <person name="Istvanek J."/>
            <person name="Nedelnik J."/>
            <person name="Repkova J."/>
        </authorList>
    </citation>
    <scope>NUCLEOTIDE SEQUENCE [LARGE SCALE GENOMIC DNA]</scope>
    <source>
        <strain evidence="2">cv. 10/8</strain>
        <tissue evidence="1">Leaf</tissue>
    </source>
</reference>
<evidence type="ECO:0000313" key="2">
    <source>
        <dbReference type="Proteomes" id="UP000265520"/>
    </source>
</evidence>
<keyword evidence="1" id="KW-0548">Nucleotidyltransferase</keyword>
<dbReference type="Proteomes" id="UP000265520">
    <property type="component" value="Unassembled WGS sequence"/>
</dbReference>
<keyword evidence="1" id="KW-0808">Transferase</keyword>
<proteinExistence type="predicted"/>
<dbReference type="EMBL" id="LXQA010171521">
    <property type="protein sequence ID" value="MCI29293.1"/>
    <property type="molecule type" value="Genomic_DNA"/>
</dbReference>
<feature type="non-terminal residue" evidence="1">
    <location>
        <position position="119"/>
    </location>
</feature>
<keyword evidence="1" id="KW-0695">RNA-directed DNA polymerase</keyword>
<keyword evidence="2" id="KW-1185">Reference proteome</keyword>
<name>A0A392QY50_9FABA</name>
<dbReference type="AlphaFoldDB" id="A0A392QY50"/>
<organism evidence="1 2">
    <name type="scientific">Trifolium medium</name>
    <dbReference type="NCBI Taxonomy" id="97028"/>
    <lineage>
        <taxon>Eukaryota</taxon>
        <taxon>Viridiplantae</taxon>
        <taxon>Streptophyta</taxon>
        <taxon>Embryophyta</taxon>
        <taxon>Tracheophyta</taxon>
        <taxon>Spermatophyta</taxon>
        <taxon>Magnoliopsida</taxon>
        <taxon>eudicotyledons</taxon>
        <taxon>Gunneridae</taxon>
        <taxon>Pentapetalae</taxon>
        <taxon>rosids</taxon>
        <taxon>fabids</taxon>
        <taxon>Fabales</taxon>
        <taxon>Fabaceae</taxon>
        <taxon>Papilionoideae</taxon>
        <taxon>50 kb inversion clade</taxon>
        <taxon>NPAAA clade</taxon>
        <taxon>Hologalegina</taxon>
        <taxon>IRL clade</taxon>
        <taxon>Trifolieae</taxon>
        <taxon>Trifolium</taxon>
    </lineage>
</organism>
<evidence type="ECO:0000313" key="1">
    <source>
        <dbReference type="EMBL" id="MCI29293.1"/>
    </source>
</evidence>
<protein>
    <submittedName>
        <fullName evidence="1">RNA-directed DNA polymerase (Reverse transcriptase)</fullName>
    </submittedName>
</protein>
<comment type="caution">
    <text evidence="1">The sequence shown here is derived from an EMBL/GenBank/DDBJ whole genome shotgun (WGS) entry which is preliminary data.</text>
</comment>
<sequence>MVQSSNKLWVDLLSSKYNVGSNFLLSNNPSSGSSTWSSIIRAKDILKDGYSWRAGSGSSSFWFTPWTTLGRLGSLVPFVDIHDLQLTVKDVFSTGNPHTHSLYTQLPLLVSDVVNNTNF</sequence>
<accession>A0A392QY50</accession>
<dbReference type="GO" id="GO:0003964">
    <property type="term" value="F:RNA-directed DNA polymerase activity"/>
    <property type="evidence" value="ECO:0007669"/>
    <property type="project" value="UniProtKB-KW"/>
</dbReference>